<dbReference type="PANTHER" id="PTHR34214:SF3">
    <property type="entry name" value="PROTEIN CONSERVED IN THE GREEN LINEAGE AND DIATOMS 27, CHLOROPLASTIC"/>
    <property type="match status" value="1"/>
</dbReference>
<dbReference type="PANTHER" id="PTHR34214">
    <property type="match status" value="1"/>
</dbReference>
<evidence type="ECO:0000256" key="1">
    <source>
        <dbReference type="SAM" id="Phobius"/>
    </source>
</evidence>
<dbReference type="STRING" id="146891.A9601_10481"/>
<dbReference type="HOGENOM" id="CLU_081117_2_0_3"/>
<feature type="transmembrane region" description="Helical" evidence="1">
    <location>
        <begin position="161"/>
        <end position="182"/>
    </location>
</feature>
<keyword evidence="1" id="KW-0812">Transmembrane</keyword>
<name>A2BRC1_PROMS</name>
<dbReference type="eggNOG" id="ENOG5033ZA8">
    <property type="taxonomic scope" value="Bacteria"/>
</dbReference>
<feature type="transmembrane region" description="Helical" evidence="1">
    <location>
        <begin position="88"/>
        <end position="109"/>
    </location>
</feature>
<protein>
    <submittedName>
        <fullName evidence="2">Uncharacterized protein</fullName>
    </submittedName>
</protein>
<dbReference type="Pfam" id="PF06799">
    <property type="entry name" value="CGLD27-like"/>
    <property type="match status" value="1"/>
</dbReference>
<dbReference type="InterPro" id="IPR009631">
    <property type="entry name" value="CGLD27-like"/>
</dbReference>
<gene>
    <name evidence="2" type="ordered locus">A9601_10481</name>
</gene>
<organism evidence="2 3">
    <name type="scientific">Prochlorococcus marinus (strain AS9601)</name>
    <dbReference type="NCBI Taxonomy" id="146891"/>
    <lineage>
        <taxon>Bacteria</taxon>
        <taxon>Bacillati</taxon>
        <taxon>Cyanobacteriota</taxon>
        <taxon>Cyanophyceae</taxon>
        <taxon>Synechococcales</taxon>
        <taxon>Prochlorococcaceae</taxon>
        <taxon>Prochlorococcus</taxon>
    </lineage>
</organism>
<proteinExistence type="predicted"/>
<feature type="transmembrane region" description="Helical" evidence="1">
    <location>
        <begin position="55"/>
        <end position="76"/>
    </location>
</feature>
<dbReference type="EMBL" id="CP000551">
    <property type="protein sequence ID" value="ABM70332.1"/>
    <property type="molecule type" value="Genomic_DNA"/>
</dbReference>
<reference evidence="2 3" key="1">
    <citation type="journal article" date="2007" name="PLoS Genet.">
        <title>Patterns and implications of gene gain and loss in the evolution of Prochlorococcus.</title>
        <authorList>
            <person name="Kettler G.C."/>
            <person name="Martiny A.C."/>
            <person name="Huang K."/>
            <person name="Zucker J."/>
            <person name="Coleman M.L."/>
            <person name="Rodrigue S."/>
            <person name="Chen F."/>
            <person name="Lapidus A."/>
            <person name="Ferriera S."/>
            <person name="Johnson J."/>
            <person name="Steglich C."/>
            <person name="Church G.M."/>
            <person name="Richardson P."/>
            <person name="Chisholm S.W."/>
        </authorList>
    </citation>
    <scope>NUCLEOTIDE SEQUENCE [LARGE SCALE GENOMIC DNA]</scope>
    <source>
        <strain evidence="2 3">AS9601</strain>
    </source>
</reference>
<evidence type="ECO:0000313" key="3">
    <source>
        <dbReference type="Proteomes" id="UP000002590"/>
    </source>
</evidence>
<dbReference type="Proteomes" id="UP000002590">
    <property type="component" value="Chromosome"/>
</dbReference>
<keyword evidence="1" id="KW-0472">Membrane</keyword>
<sequence>MTSNHSGVMEIILYFHNFYFMNEYKCPVPIEQQPSNEFIELSKSKIFSWPKTKKSLILILIKFWLGAFLLFLVISSGSVYFKTSLLKYTLLSFFSSLSIPLLISIRLYLGWNHIFKRLRSEKVEYEESGWYDGQVWEKPLVLKEKESLIASIEVKPILKNLIQIFSIISVLALSGILIFQYINF</sequence>
<keyword evidence="1" id="KW-1133">Transmembrane helix</keyword>
<dbReference type="KEGG" id="pmb:A9601_10481"/>
<accession>A2BRC1</accession>
<evidence type="ECO:0000313" key="2">
    <source>
        <dbReference type="EMBL" id="ABM70332.1"/>
    </source>
</evidence>
<dbReference type="AlphaFoldDB" id="A2BRC1"/>